<organism evidence="1 2">
    <name type="scientific">Saprolegnia diclina (strain VS20)</name>
    <dbReference type="NCBI Taxonomy" id="1156394"/>
    <lineage>
        <taxon>Eukaryota</taxon>
        <taxon>Sar</taxon>
        <taxon>Stramenopiles</taxon>
        <taxon>Oomycota</taxon>
        <taxon>Saprolegniomycetes</taxon>
        <taxon>Saprolegniales</taxon>
        <taxon>Saprolegniaceae</taxon>
        <taxon>Saprolegnia</taxon>
    </lineage>
</organism>
<gene>
    <name evidence="1" type="ORF">SDRG_07810</name>
</gene>
<name>T0RW09_SAPDV</name>
<proteinExistence type="predicted"/>
<dbReference type="Proteomes" id="UP000030762">
    <property type="component" value="Unassembled WGS sequence"/>
</dbReference>
<dbReference type="VEuPathDB" id="FungiDB:SDRG_07810"/>
<dbReference type="InParanoid" id="T0RW09"/>
<keyword evidence="2" id="KW-1185">Reference proteome</keyword>
<dbReference type="EMBL" id="JH767154">
    <property type="protein sequence ID" value="EQC34482.1"/>
    <property type="molecule type" value="Genomic_DNA"/>
</dbReference>
<sequence length="462" mass="49817">MDRRAAAAVRDVLTSPADGAATWQALLRTAEDLDTDAKVAHGECIARALLKHIPLAPLVDRLTSAVQQFAAIWPREALNMLANLLQQEDDGVGNASGVRGWVMHVLQLTQLVDAPHGTLTPLVAACNAAKHAERDRAVAIKIHALHMRLLAACPNLQPAHVLCASEDSDLRRYLASIPSGRNDGAALADELVARWPDPSSFLKDEYAATWFKVHSVRDPSTYIALQQHLIATKYVSSAIVDKHLTFSAPLQELLRAALPLCSDLTRRTDRWRTFALSAPGAGYVRASGPAMLPATSDAVTALLTACSSSHIQFMLTEIQRALCNTRAVDDADLLLLALWSLLGACEGRDPSVLASTVHALILTLSPRGFDADDNLRRVCVLQSLVADGRLAAWHWLWVACPGLLGTILRDVMQLVATADSPACAHVLLLLAQTLLVECTASCREHEASPELAARILGPGRPR</sequence>
<accession>T0RW09</accession>
<dbReference type="OrthoDB" id="62205at2759"/>
<evidence type="ECO:0000313" key="1">
    <source>
        <dbReference type="EMBL" id="EQC34482.1"/>
    </source>
</evidence>
<dbReference type="GeneID" id="19948537"/>
<dbReference type="RefSeq" id="XP_008611888.1">
    <property type="nucleotide sequence ID" value="XM_008613666.1"/>
</dbReference>
<reference evidence="1 2" key="1">
    <citation type="submission" date="2012-04" db="EMBL/GenBank/DDBJ databases">
        <title>The Genome Sequence of Saprolegnia declina VS20.</title>
        <authorList>
            <consortium name="The Broad Institute Genome Sequencing Platform"/>
            <person name="Russ C."/>
            <person name="Nusbaum C."/>
            <person name="Tyler B."/>
            <person name="van West P."/>
            <person name="Dieguez-Uribeondo J."/>
            <person name="de Bruijn I."/>
            <person name="Tripathy S."/>
            <person name="Jiang R."/>
            <person name="Young S.K."/>
            <person name="Zeng Q."/>
            <person name="Gargeya S."/>
            <person name="Fitzgerald M."/>
            <person name="Haas B."/>
            <person name="Abouelleil A."/>
            <person name="Alvarado L."/>
            <person name="Arachchi H.M."/>
            <person name="Berlin A."/>
            <person name="Chapman S.B."/>
            <person name="Goldberg J."/>
            <person name="Griggs A."/>
            <person name="Gujja S."/>
            <person name="Hansen M."/>
            <person name="Howarth C."/>
            <person name="Imamovic A."/>
            <person name="Larimer J."/>
            <person name="McCowen C."/>
            <person name="Montmayeur A."/>
            <person name="Murphy C."/>
            <person name="Neiman D."/>
            <person name="Pearson M."/>
            <person name="Priest M."/>
            <person name="Roberts A."/>
            <person name="Saif S."/>
            <person name="Shea T."/>
            <person name="Sisk P."/>
            <person name="Sykes S."/>
            <person name="Wortman J."/>
            <person name="Nusbaum C."/>
            <person name="Birren B."/>
        </authorList>
    </citation>
    <scope>NUCLEOTIDE SEQUENCE [LARGE SCALE GENOMIC DNA]</scope>
    <source>
        <strain evidence="1 2">VS20</strain>
    </source>
</reference>
<dbReference type="AlphaFoldDB" id="T0RW09"/>
<protein>
    <submittedName>
        <fullName evidence="1">Uncharacterized protein</fullName>
    </submittedName>
</protein>
<evidence type="ECO:0000313" key="2">
    <source>
        <dbReference type="Proteomes" id="UP000030762"/>
    </source>
</evidence>